<feature type="transmembrane region" description="Helical" evidence="6">
    <location>
        <begin position="237"/>
        <end position="254"/>
    </location>
</feature>
<dbReference type="GO" id="GO:0016020">
    <property type="term" value="C:membrane"/>
    <property type="evidence" value="ECO:0007669"/>
    <property type="project" value="UniProtKB-SubCell"/>
</dbReference>
<feature type="transmembrane region" description="Helical" evidence="6">
    <location>
        <begin position="339"/>
        <end position="361"/>
    </location>
</feature>
<feature type="transmembrane region" description="Helical" evidence="6">
    <location>
        <begin position="493"/>
        <end position="514"/>
    </location>
</feature>
<dbReference type="SUPFAM" id="SSF103473">
    <property type="entry name" value="MFS general substrate transporter"/>
    <property type="match status" value="1"/>
</dbReference>
<evidence type="ECO:0000256" key="3">
    <source>
        <dbReference type="ARBA" id="ARBA00022692"/>
    </source>
</evidence>
<keyword evidence="8" id="KW-1185">Reference proteome</keyword>
<dbReference type="Gene3D" id="1.20.1250.20">
    <property type="entry name" value="MFS general substrate transporter like domains"/>
    <property type="match status" value="1"/>
</dbReference>
<dbReference type="Proteomes" id="UP000199421">
    <property type="component" value="Unassembled WGS sequence"/>
</dbReference>
<dbReference type="GO" id="GO:0022857">
    <property type="term" value="F:transmembrane transporter activity"/>
    <property type="evidence" value="ECO:0007669"/>
    <property type="project" value="InterPro"/>
</dbReference>
<dbReference type="InterPro" id="IPR036259">
    <property type="entry name" value="MFS_trans_sf"/>
</dbReference>
<dbReference type="PANTHER" id="PTHR42718">
    <property type="entry name" value="MAJOR FACILITATOR SUPERFAMILY MULTIDRUG TRANSPORTER MFSC"/>
    <property type="match status" value="1"/>
</dbReference>
<keyword evidence="2" id="KW-0813">Transport</keyword>
<feature type="transmembrane region" description="Helical" evidence="6">
    <location>
        <begin position="315"/>
        <end position="332"/>
    </location>
</feature>
<gene>
    <name evidence="7" type="ORF">SAMN05661044_05507</name>
</gene>
<reference evidence="8" key="1">
    <citation type="submission" date="2016-10" db="EMBL/GenBank/DDBJ databases">
        <authorList>
            <person name="Varghese N."/>
            <person name="Submissions S."/>
        </authorList>
    </citation>
    <scope>NUCLEOTIDE SEQUENCE [LARGE SCALE GENOMIC DNA]</scope>
    <source>
        <strain evidence="8">DSM 18733</strain>
    </source>
</reference>
<dbReference type="PANTHER" id="PTHR42718:SF9">
    <property type="entry name" value="MAJOR FACILITATOR SUPERFAMILY MULTIDRUG TRANSPORTER MFSC"/>
    <property type="match status" value="1"/>
</dbReference>
<feature type="transmembrane region" description="Helical" evidence="6">
    <location>
        <begin position="173"/>
        <end position="193"/>
    </location>
</feature>
<dbReference type="EMBL" id="FOAF01000016">
    <property type="protein sequence ID" value="SEM56440.1"/>
    <property type="molecule type" value="Genomic_DNA"/>
</dbReference>
<feature type="transmembrane region" description="Helical" evidence="6">
    <location>
        <begin position="205"/>
        <end position="225"/>
    </location>
</feature>
<feature type="transmembrane region" description="Helical" evidence="6">
    <location>
        <begin position="140"/>
        <end position="161"/>
    </location>
</feature>
<evidence type="ECO:0000256" key="6">
    <source>
        <dbReference type="SAM" id="Phobius"/>
    </source>
</evidence>
<evidence type="ECO:0000256" key="1">
    <source>
        <dbReference type="ARBA" id="ARBA00004141"/>
    </source>
</evidence>
<name>A0A1H7ZDF7_OLID1</name>
<dbReference type="OrthoDB" id="1404010at2"/>
<feature type="transmembrane region" description="Helical" evidence="6">
    <location>
        <begin position="106"/>
        <end position="128"/>
    </location>
</feature>
<feature type="transmembrane region" description="Helical" evidence="6">
    <location>
        <begin position="54"/>
        <end position="71"/>
    </location>
</feature>
<evidence type="ECO:0000256" key="5">
    <source>
        <dbReference type="ARBA" id="ARBA00023136"/>
    </source>
</evidence>
<proteinExistence type="predicted"/>
<evidence type="ECO:0000256" key="4">
    <source>
        <dbReference type="ARBA" id="ARBA00022989"/>
    </source>
</evidence>
<accession>A0A1H7ZDF7</accession>
<keyword evidence="4 6" id="KW-1133">Transmembrane helix</keyword>
<dbReference type="InterPro" id="IPR011701">
    <property type="entry name" value="MFS"/>
</dbReference>
<evidence type="ECO:0000313" key="7">
    <source>
        <dbReference type="EMBL" id="SEM56440.1"/>
    </source>
</evidence>
<organism evidence="7 8">
    <name type="scientific">Olivibacter domesticus</name>
    <name type="common">Pseudosphingobacterium domesticum</name>
    <dbReference type="NCBI Taxonomy" id="407022"/>
    <lineage>
        <taxon>Bacteria</taxon>
        <taxon>Pseudomonadati</taxon>
        <taxon>Bacteroidota</taxon>
        <taxon>Sphingobacteriia</taxon>
        <taxon>Sphingobacteriales</taxon>
        <taxon>Sphingobacteriaceae</taxon>
        <taxon>Olivibacter</taxon>
    </lineage>
</organism>
<feature type="transmembrane region" description="Helical" evidence="6">
    <location>
        <begin position="83"/>
        <end position="100"/>
    </location>
</feature>
<feature type="transmembrane region" description="Helical" evidence="6">
    <location>
        <begin position="373"/>
        <end position="396"/>
    </location>
</feature>
<evidence type="ECO:0000313" key="8">
    <source>
        <dbReference type="Proteomes" id="UP000199421"/>
    </source>
</evidence>
<feature type="transmembrane region" description="Helical" evidence="6">
    <location>
        <begin position="274"/>
        <end position="295"/>
    </location>
</feature>
<evidence type="ECO:0000256" key="2">
    <source>
        <dbReference type="ARBA" id="ARBA00022448"/>
    </source>
</evidence>
<feature type="transmembrane region" description="Helical" evidence="6">
    <location>
        <begin position="408"/>
        <end position="429"/>
    </location>
</feature>
<dbReference type="Pfam" id="PF07690">
    <property type="entry name" value="MFS_1"/>
    <property type="match status" value="1"/>
</dbReference>
<comment type="subcellular location">
    <subcellularLocation>
        <location evidence="1">Membrane</location>
        <topology evidence="1">Multi-pass membrane protein</topology>
    </subcellularLocation>
</comment>
<dbReference type="AlphaFoldDB" id="A0A1H7ZDF7"/>
<sequence>MGPANFFKDWTLTRLNLLRGLLVLIMFAAIAQFASFALIQGHVVAYYGAQPEDVSFVWLIAYVGISMALPVQFKVASAFNVRTYLLTSFLLSLLLNLGSICTHNLWLFAALRFCTGITTCLIVGRTLMLLFTTLPEAKRILVGTSLFFSLILIGGPLVSWGASWVVERMDWTAFYYILIGLQVLAIGLILLVFKWDTPSTTAPSADWIGALLFAVAAVAFTFAMIYGPRYYWLEDGAVKIAATVTLVFILLFILRQSVVPFPLIDLSAFKYGKFILGLVLLLFFYGVKDSLNLIYGYAILVKGWSAQDVVRSTSFNVVGVIVATLFSVLLILRNKRNLLPLIIAGFVLLFVYNFYFSSLISNDLSAFNLSIPIFMHGLASGLLFVPLCTFCLAALPPQNMLTGIVICTYARFISSLNSIAGFFTLQLFFNQKHKDVFVADLNLFNQRFVERKGFFDSFLLAKGYSLTDASSLSNMLVAKSLAIQSQLATTRSIFLLFSVMIGLMVAFLLIYLLWSKIHWLLTQPFFSGKK</sequence>
<keyword evidence="3 6" id="KW-0812">Transmembrane</keyword>
<keyword evidence="5 6" id="KW-0472">Membrane</keyword>
<dbReference type="STRING" id="407022.SAMN05661044_05507"/>
<dbReference type="RefSeq" id="WP_093332852.1">
    <property type="nucleotide sequence ID" value="NZ_FOAF01000016.1"/>
</dbReference>
<feature type="transmembrane region" description="Helical" evidence="6">
    <location>
        <begin position="21"/>
        <end position="48"/>
    </location>
</feature>
<protein>
    <submittedName>
        <fullName evidence="7">MFS transporter, DHA2 family, multidrug resistance protein</fullName>
    </submittedName>
</protein>